<sequence length="251" mass="28452">MAFATINYHSHSLQKASSFNIVFPDDPAVPRPWSVFYLLHGLSDDHTIWTRRTSIERYVEGLPLVVVMPNGDRGWYTNAIDGYKYEDDIVKDVVGLVDRTFPVKAERAGRAIGGLSMGGFGAVKLGLKHHETFASVNSHSGAIGFLRGDLKKNKELSPEFPRIFGEKPAGGPEDPFAIVEQIDHGRIPAMRIDCGVDDFLIEQNRDFHKFLEERHVAHEYQEFPGNHNWAYWDEHVQQAIAFHVRNLKLKS</sequence>
<accession>A0A1U7CPJ2</accession>
<dbReference type="Gene3D" id="3.40.50.1820">
    <property type="entry name" value="alpha/beta hydrolase"/>
    <property type="match status" value="1"/>
</dbReference>
<evidence type="ECO:0000313" key="1">
    <source>
        <dbReference type="EMBL" id="APW60852.1"/>
    </source>
</evidence>
<dbReference type="KEGG" id="pbor:BSF38_02344"/>
<keyword evidence="2" id="KW-1185">Reference proteome</keyword>
<proteinExistence type="predicted"/>
<dbReference type="GO" id="GO:0016747">
    <property type="term" value="F:acyltransferase activity, transferring groups other than amino-acyl groups"/>
    <property type="evidence" value="ECO:0007669"/>
    <property type="project" value="TreeGrafter"/>
</dbReference>
<dbReference type="Proteomes" id="UP000186309">
    <property type="component" value="Chromosome"/>
</dbReference>
<dbReference type="PANTHER" id="PTHR48098:SF1">
    <property type="entry name" value="DIACYLGLYCEROL ACYLTRANSFERASE_MYCOLYLTRANSFERASE AG85A"/>
    <property type="match status" value="1"/>
</dbReference>
<dbReference type="STRING" id="1387353.BSF38_02344"/>
<evidence type="ECO:0000313" key="2">
    <source>
        <dbReference type="Proteomes" id="UP000186309"/>
    </source>
</evidence>
<dbReference type="PANTHER" id="PTHR48098">
    <property type="entry name" value="ENTEROCHELIN ESTERASE-RELATED"/>
    <property type="match status" value="1"/>
</dbReference>
<dbReference type="InterPro" id="IPR000801">
    <property type="entry name" value="Esterase-like"/>
</dbReference>
<dbReference type="RefSeq" id="WP_076345767.1">
    <property type="nucleotide sequence ID" value="NZ_CP019082.1"/>
</dbReference>
<dbReference type="EMBL" id="CP019082">
    <property type="protein sequence ID" value="APW60852.1"/>
    <property type="molecule type" value="Genomic_DNA"/>
</dbReference>
<gene>
    <name evidence="1" type="ORF">BSF38_02344</name>
</gene>
<dbReference type="SUPFAM" id="SSF53474">
    <property type="entry name" value="alpha/beta-Hydrolases"/>
    <property type="match status" value="1"/>
</dbReference>
<name>A0A1U7CPJ2_9BACT</name>
<reference evidence="2" key="1">
    <citation type="submission" date="2016-12" db="EMBL/GenBank/DDBJ databases">
        <title>Comparative genomics of four Isosphaeraceae planctomycetes: a common pool of plasmids and glycoside hydrolase genes.</title>
        <authorList>
            <person name="Ivanova A."/>
        </authorList>
    </citation>
    <scope>NUCLEOTIDE SEQUENCE [LARGE SCALE GENOMIC DNA]</scope>
    <source>
        <strain evidence="2">PX4</strain>
    </source>
</reference>
<dbReference type="OrthoDB" id="184858at2"/>
<organism evidence="1 2">
    <name type="scientific">Paludisphaera borealis</name>
    <dbReference type="NCBI Taxonomy" id="1387353"/>
    <lineage>
        <taxon>Bacteria</taxon>
        <taxon>Pseudomonadati</taxon>
        <taxon>Planctomycetota</taxon>
        <taxon>Planctomycetia</taxon>
        <taxon>Isosphaerales</taxon>
        <taxon>Isosphaeraceae</taxon>
        <taxon>Paludisphaera</taxon>
    </lineage>
</organism>
<protein>
    <submittedName>
        <fullName evidence="1">Uncharacterized protein</fullName>
    </submittedName>
</protein>
<dbReference type="InterPro" id="IPR029058">
    <property type="entry name" value="AB_hydrolase_fold"/>
</dbReference>
<dbReference type="AlphaFoldDB" id="A0A1U7CPJ2"/>
<dbReference type="InterPro" id="IPR050583">
    <property type="entry name" value="Mycobacterial_A85_antigen"/>
</dbReference>
<dbReference type="Pfam" id="PF00756">
    <property type="entry name" value="Esterase"/>
    <property type="match status" value="1"/>
</dbReference>